<evidence type="ECO:0000313" key="8">
    <source>
        <dbReference type="Proteomes" id="UP000772434"/>
    </source>
</evidence>
<feature type="transmembrane region" description="Helical" evidence="5">
    <location>
        <begin position="356"/>
        <end position="376"/>
    </location>
</feature>
<feature type="transmembrane region" description="Helical" evidence="5">
    <location>
        <begin position="452"/>
        <end position="472"/>
    </location>
</feature>
<feature type="transmembrane region" description="Helical" evidence="5">
    <location>
        <begin position="382"/>
        <end position="411"/>
    </location>
</feature>
<evidence type="ECO:0000256" key="3">
    <source>
        <dbReference type="ARBA" id="ARBA00022989"/>
    </source>
</evidence>
<dbReference type="AlphaFoldDB" id="A0A9P5Q8V2"/>
<evidence type="ECO:0000256" key="4">
    <source>
        <dbReference type="ARBA" id="ARBA00023136"/>
    </source>
</evidence>
<sequence length="529" mass="57992">MREVATKKNEKQVVAEPVVHDIPVQEETVVTWDGPDDPNNPQNFSFGRKCSITFVICLLTICTTFASSAPAIASQRLIEQFGITEEVSDLVTTLFLLGYVTGPIFWGSGSEIFGRQLVLLLSMTVYTILFIGQALATNIETVLILRFLSGTFGVAPLIVSGGLLADIWNSRGRGYAVNLFAGCVFLGPSFGPVVVSWIYWVLMIFAAACTLAGWLLLPETYAPVLLARKARRLRAADPIGNANLVAAHDKLDKSLRGIATRTIFHPWKMMAKEPILILLTAYMALLYGVLYALLEAFPVIFLVHRGFTVTQTGLIFIGIGVGGILTTLINLYFAYEFNKIVPKWKGFPPAEVRLPPAMIGSVILVLSALWLGWSGFYLSVPWYVASLSFATSTVFVGMSLSLIFIAFLVYIVDTYLMLSASALASSTMVRSVVGAAFPLFTTQMYENLGIQWASTLIACISLLMAPIPFLFYKYGAKIRERSQFAPCFDLKIAKELAAEEAEARDSGSSGDVKSQKVRGEFHCLFRHAG</sequence>
<dbReference type="InterPro" id="IPR036259">
    <property type="entry name" value="MFS_trans_sf"/>
</dbReference>
<feature type="transmembrane region" description="Helical" evidence="5">
    <location>
        <begin position="118"/>
        <end position="136"/>
    </location>
</feature>
<keyword evidence="3 5" id="KW-1133">Transmembrane helix</keyword>
<dbReference type="FunFam" id="1.20.1250.20:FF:000011">
    <property type="entry name" value="MFS multidrug transporter, putative"/>
    <property type="match status" value="1"/>
</dbReference>
<keyword evidence="4 5" id="KW-0472">Membrane</keyword>
<feature type="transmembrane region" description="Helical" evidence="5">
    <location>
        <begin position="314"/>
        <end position="335"/>
    </location>
</feature>
<comment type="caution">
    <text evidence="7">The sequence shown here is derived from an EMBL/GenBank/DDBJ whole genome shotgun (WGS) entry which is preliminary data.</text>
</comment>
<feature type="transmembrane region" description="Helical" evidence="5">
    <location>
        <begin position="142"/>
        <end position="163"/>
    </location>
</feature>
<dbReference type="InterPro" id="IPR020846">
    <property type="entry name" value="MFS_dom"/>
</dbReference>
<feature type="transmembrane region" description="Helical" evidence="5">
    <location>
        <begin position="275"/>
        <end position="294"/>
    </location>
</feature>
<dbReference type="GO" id="GO:0005886">
    <property type="term" value="C:plasma membrane"/>
    <property type="evidence" value="ECO:0007669"/>
    <property type="project" value="TreeGrafter"/>
</dbReference>
<dbReference type="PROSITE" id="PS50850">
    <property type="entry name" value="MFS"/>
    <property type="match status" value="1"/>
</dbReference>
<comment type="subcellular location">
    <subcellularLocation>
        <location evidence="1">Membrane</location>
        <topology evidence="1">Multi-pass membrane protein</topology>
    </subcellularLocation>
</comment>
<dbReference type="Pfam" id="PF07690">
    <property type="entry name" value="MFS_1"/>
    <property type="match status" value="1"/>
</dbReference>
<evidence type="ECO:0000256" key="1">
    <source>
        <dbReference type="ARBA" id="ARBA00004141"/>
    </source>
</evidence>
<name>A0A9P5Q8V2_9AGAR</name>
<dbReference type="PANTHER" id="PTHR23502:SF74">
    <property type="entry name" value="MAJOR FACILITATOR SUPERFAMILY (MFS) PROFILE DOMAIN-CONTAINING PROTEIN"/>
    <property type="match status" value="1"/>
</dbReference>
<feature type="transmembrane region" description="Helical" evidence="5">
    <location>
        <begin position="175"/>
        <end position="191"/>
    </location>
</feature>
<feature type="domain" description="Major facilitator superfamily (MFS) profile" evidence="6">
    <location>
        <begin position="52"/>
        <end position="476"/>
    </location>
</feature>
<gene>
    <name evidence="7" type="ORF">BDP27DRAFT_1209624</name>
</gene>
<dbReference type="SUPFAM" id="SSF103473">
    <property type="entry name" value="MFS general substrate transporter"/>
    <property type="match status" value="1"/>
</dbReference>
<dbReference type="Gene3D" id="1.20.1250.20">
    <property type="entry name" value="MFS general substrate transporter like domains"/>
    <property type="match status" value="1"/>
</dbReference>
<evidence type="ECO:0000313" key="7">
    <source>
        <dbReference type="EMBL" id="KAF9076925.1"/>
    </source>
</evidence>
<accession>A0A9P5Q8V2</accession>
<dbReference type="PANTHER" id="PTHR23502">
    <property type="entry name" value="MAJOR FACILITATOR SUPERFAMILY"/>
    <property type="match status" value="1"/>
</dbReference>
<keyword evidence="8" id="KW-1185">Reference proteome</keyword>
<proteinExistence type="predicted"/>
<dbReference type="InterPro" id="IPR011701">
    <property type="entry name" value="MFS"/>
</dbReference>
<feature type="transmembrane region" description="Helical" evidence="5">
    <location>
        <begin position="197"/>
        <end position="217"/>
    </location>
</feature>
<evidence type="ECO:0000259" key="6">
    <source>
        <dbReference type="PROSITE" id="PS50850"/>
    </source>
</evidence>
<feature type="transmembrane region" description="Helical" evidence="5">
    <location>
        <begin position="52"/>
        <end position="72"/>
    </location>
</feature>
<organism evidence="7 8">
    <name type="scientific">Rhodocollybia butyracea</name>
    <dbReference type="NCBI Taxonomy" id="206335"/>
    <lineage>
        <taxon>Eukaryota</taxon>
        <taxon>Fungi</taxon>
        <taxon>Dikarya</taxon>
        <taxon>Basidiomycota</taxon>
        <taxon>Agaricomycotina</taxon>
        <taxon>Agaricomycetes</taxon>
        <taxon>Agaricomycetidae</taxon>
        <taxon>Agaricales</taxon>
        <taxon>Marasmiineae</taxon>
        <taxon>Omphalotaceae</taxon>
        <taxon>Rhodocollybia</taxon>
    </lineage>
</organism>
<evidence type="ECO:0000256" key="2">
    <source>
        <dbReference type="ARBA" id="ARBA00022692"/>
    </source>
</evidence>
<reference evidence="7" key="1">
    <citation type="submission" date="2020-11" db="EMBL/GenBank/DDBJ databases">
        <authorList>
            <consortium name="DOE Joint Genome Institute"/>
            <person name="Ahrendt S."/>
            <person name="Riley R."/>
            <person name="Andreopoulos W."/>
            <person name="Labutti K."/>
            <person name="Pangilinan J."/>
            <person name="Ruiz-Duenas F.J."/>
            <person name="Barrasa J.M."/>
            <person name="Sanchez-Garcia M."/>
            <person name="Camarero S."/>
            <person name="Miyauchi S."/>
            <person name="Serrano A."/>
            <person name="Linde D."/>
            <person name="Babiker R."/>
            <person name="Drula E."/>
            <person name="Ayuso-Fernandez I."/>
            <person name="Pacheco R."/>
            <person name="Padilla G."/>
            <person name="Ferreira P."/>
            <person name="Barriuso J."/>
            <person name="Kellner H."/>
            <person name="Castanera R."/>
            <person name="Alfaro M."/>
            <person name="Ramirez L."/>
            <person name="Pisabarro A.G."/>
            <person name="Kuo A."/>
            <person name="Tritt A."/>
            <person name="Lipzen A."/>
            <person name="He G."/>
            <person name="Yan M."/>
            <person name="Ng V."/>
            <person name="Cullen D."/>
            <person name="Martin F."/>
            <person name="Rosso M.-N."/>
            <person name="Henrissat B."/>
            <person name="Hibbett D."/>
            <person name="Martinez A.T."/>
            <person name="Grigoriev I.V."/>
        </authorList>
    </citation>
    <scope>NUCLEOTIDE SEQUENCE</scope>
    <source>
        <strain evidence="7">AH 40177</strain>
    </source>
</reference>
<feature type="transmembrane region" description="Helical" evidence="5">
    <location>
        <begin position="87"/>
        <end position="106"/>
    </location>
</feature>
<protein>
    <submittedName>
        <fullName evidence="7">Major facilitator superfamily domain-containing protein</fullName>
    </submittedName>
</protein>
<dbReference type="EMBL" id="JADNRY010000005">
    <property type="protein sequence ID" value="KAF9076925.1"/>
    <property type="molecule type" value="Genomic_DNA"/>
</dbReference>
<keyword evidence="2 5" id="KW-0812">Transmembrane</keyword>
<dbReference type="OrthoDB" id="9986881at2759"/>
<dbReference type="Proteomes" id="UP000772434">
    <property type="component" value="Unassembled WGS sequence"/>
</dbReference>
<evidence type="ECO:0000256" key="5">
    <source>
        <dbReference type="SAM" id="Phobius"/>
    </source>
</evidence>
<feature type="transmembrane region" description="Helical" evidence="5">
    <location>
        <begin position="418"/>
        <end position="440"/>
    </location>
</feature>
<dbReference type="GO" id="GO:0022857">
    <property type="term" value="F:transmembrane transporter activity"/>
    <property type="evidence" value="ECO:0007669"/>
    <property type="project" value="InterPro"/>
</dbReference>